<keyword evidence="3" id="KW-1185">Reference proteome</keyword>
<dbReference type="EMBL" id="JANPWB010000008">
    <property type="protein sequence ID" value="KAJ1163271.1"/>
    <property type="molecule type" value="Genomic_DNA"/>
</dbReference>
<organism evidence="2 3">
    <name type="scientific">Pleurodeles waltl</name>
    <name type="common">Iberian ribbed newt</name>
    <dbReference type="NCBI Taxonomy" id="8319"/>
    <lineage>
        <taxon>Eukaryota</taxon>
        <taxon>Metazoa</taxon>
        <taxon>Chordata</taxon>
        <taxon>Craniata</taxon>
        <taxon>Vertebrata</taxon>
        <taxon>Euteleostomi</taxon>
        <taxon>Amphibia</taxon>
        <taxon>Batrachia</taxon>
        <taxon>Caudata</taxon>
        <taxon>Salamandroidea</taxon>
        <taxon>Salamandridae</taxon>
        <taxon>Pleurodelinae</taxon>
        <taxon>Pleurodeles</taxon>
    </lineage>
</organism>
<gene>
    <name evidence="2" type="ORF">NDU88_003732</name>
</gene>
<evidence type="ECO:0000313" key="3">
    <source>
        <dbReference type="Proteomes" id="UP001066276"/>
    </source>
</evidence>
<proteinExistence type="predicted"/>
<accession>A0AAV7SGV7</accession>
<dbReference type="Proteomes" id="UP001066276">
    <property type="component" value="Chromosome 4_2"/>
</dbReference>
<comment type="caution">
    <text evidence="2">The sequence shown here is derived from an EMBL/GenBank/DDBJ whole genome shotgun (WGS) entry which is preliminary data.</text>
</comment>
<feature type="region of interest" description="Disordered" evidence="1">
    <location>
        <begin position="73"/>
        <end position="94"/>
    </location>
</feature>
<name>A0AAV7SGV7_PLEWA</name>
<evidence type="ECO:0000313" key="2">
    <source>
        <dbReference type="EMBL" id="KAJ1163271.1"/>
    </source>
</evidence>
<sequence length="120" mass="13309">MEGFGALILQPGKKRAIKETKAVIVVWVGGESEGQQDVVHLWKGKYVLDQSVGMEDAKDAKVEVISTLVEKKGVDESGNEGGEKEQESTNDKLESKKIKQKKLFYMSMTKLLGAVRRQTL</sequence>
<dbReference type="AlphaFoldDB" id="A0AAV7SGV7"/>
<protein>
    <submittedName>
        <fullName evidence="2">Uncharacterized protein</fullName>
    </submittedName>
</protein>
<evidence type="ECO:0000256" key="1">
    <source>
        <dbReference type="SAM" id="MobiDB-lite"/>
    </source>
</evidence>
<reference evidence="2" key="1">
    <citation type="journal article" date="2022" name="bioRxiv">
        <title>Sequencing and chromosome-scale assembly of the giantPleurodeles waltlgenome.</title>
        <authorList>
            <person name="Brown T."/>
            <person name="Elewa A."/>
            <person name="Iarovenko S."/>
            <person name="Subramanian E."/>
            <person name="Araus A.J."/>
            <person name="Petzold A."/>
            <person name="Susuki M."/>
            <person name="Suzuki K.-i.T."/>
            <person name="Hayashi T."/>
            <person name="Toyoda A."/>
            <person name="Oliveira C."/>
            <person name="Osipova E."/>
            <person name="Leigh N.D."/>
            <person name="Simon A."/>
            <person name="Yun M.H."/>
        </authorList>
    </citation>
    <scope>NUCLEOTIDE SEQUENCE</scope>
    <source>
        <strain evidence="2">20211129_DDA</strain>
        <tissue evidence="2">Liver</tissue>
    </source>
</reference>